<dbReference type="EMBL" id="JBHTBJ010000033">
    <property type="protein sequence ID" value="MFC7278487.1"/>
    <property type="molecule type" value="Genomic_DNA"/>
</dbReference>
<dbReference type="PANTHER" id="PTHR23026">
    <property type="entry name" value="NADPH NITROREDUCTASE"/>
    <property type="match status" value="1"/>
</dbReference>
<protein>
    <submittedName>
        <fullName evidence="1">Nitroreductase</fullName>
    </submittedName>
</protein>
<proteinExistence type="predicted"/>
<evidence type="ECO:0000313" key="1">
    <source>
        <dbReference type="EMBL" id="MFC7278487.1"/>
    </source>
</evidence>
<dbReference type="RefSeq" id="WP_378975374.1">
    <property type="nucleotide sequence ID" value="NZ_JBHTBJ010000033.1"/>
</dbReference>
<reference evidence="2" key="1">
    <citation type="journal article" date="2019" name="Int. J. Syst. Evol. Microbiol.">
        <title>The Global Catalogue of Microorganisms (GCM) 10K type strain sequencing project: providing services to taxonomists for standard genome sequencing and annotation.</title>
        <authorList>
            <consortium name="The Broad Institute Genomics Platform"/>
            <consortium name="The Broad Institute Genome Sequencing Center for Infectious Disease"/>
            <person name="Wu L."/>
            <person name="Ma J."/>
        </authorList>
    </citation>
    <scope>NUCLEOTIDE SEQUENCE [LARGE SCALE GENOMIC DNA]</scope>
    <source>
        <strain evidence="2">XZYJT-10</strain>
    </source>
</reference>
<dbReference type="Gene3D" id="3.40.109.30">
    <property type="entry name" value="putative nitroreductase (tm1586), domain 2"/>
    <property type="match status" value="1"/>
</dbReference>
<evidence type="ECO:0000313" key="2">
    <source>
        <dbReference type="Proteomes" id="UP001596548"/>
    </source>
</evidence>
<dbReference type="PANTHER" id="PTHR23026:SF123">
    <property type="entry name" value="NAD(P)H NITROREDUCTASE RV3131-RELATED"/>
    <property type="match status" value="1"/>
</dbReference>
<dbReference type="Proteomes" id="UP001596548">
    <property type="component" value="Unassembled WGS sequence"/>
</dbReference>
<accession>A0ABW2HZ77</accession>
<dbReference type="SUPFAM" id="SSF55469">
    <property type="entry name" value="FMN-dependent nitroreductase-like"/>
    <property type="match status" value="2"/>
</dbReference>
<name>A0ABW2HZ77_9ACTN</name>
<dbReference type="InterPro" id="IPR050627">
    <property type="entry name" value="Nitroreductase/BluB"/>
</dbReference>
<sequence>MTPAALSGVRPVSHRIMNEAFYRAVTAAGRAPSAHNTQPWRWRVSNGALDLFVDQDRMREFPDPDGRLATISCGAALHHARLTLAARGWRATVTRRPDAADPTHLARLHIDGSAPVSRDTAGLARAIRLRHTDPRAVTGSPVEPGDLRTITAAFEAQHVRVAVLRSDQILQLTVTTAHARNTEPADAQWHAELALWAGSDRIAGALNDLRSPIAHGEHDRAATFAVLHGSRDQDLDWLHAGEALSAGSLVAAGLGVSVLPFSAPVEHADARETLRGAVPDLGCPYLMMRLGHHATEAIAPPTPRLTAAQNMELPR</sequence>
<dbReference type="InterPro" id="IPR000415">
    <property type="entry name" value="Nitroreductase-like"/>
</dbReference>
<keyword evidence="2" id="KW-1185">Reference proteome</keyword>
<dbReference type="Gene3D" id="3.40.109.10">
    <property type="entry name" value="NADH Oxidase"/>
    <property type="match status" value="2"/>
</dbReference>
<gene>
    <name evidence="1" type="ORF">ACFQS1_31290</name>
</gene>
<comment type="caution">
    <text evidence="1">The sequence shown here is derived from an EMBL/GenBank/DDBJ whole genome shotgun (WGS) entry which is preliminary data.</text>
</comment>
<organism evidence="1 2">
    <name type="scientific">Paractinoplanes rhizophilus</name>
    <dbReference type="NCBI Taxonomy" id="1416877"/>
    <lineage>
        <taxon>Bacteria</taxon>
        <taxon>Bacillati</taxon>
        <taxon>Actinomycetota</taxon>
        <taxon>Actinomycetes</taxon>
        <taxon>Micromonosporales</taxon>
        <taxon>Micromonosporaceae</taxon>
        <taxon>Paractinoplanes</taxon>
    </lineage>
</organism>